<organism evidence="1 2">
    <name type="scientific">Pseudomonas edaphica</name>
    <dbReference type="NCBI Taxonomy" id="2006980"/>
    <lineage>
        <taxon>Bacteria</taxon>
        <taxon>Pseudomonadati</taxon>
        <taxon>Pseudomonadota</taxon>
        <taxon>Gammaproteobacteria</taxon>
        <taxon>Pseudomonadales</taxon>
        <taxon>Pseudomonadaceae</taxon>
        <taxon>Pseudomonas</taxon>
    </lineage>
</organism>
<dbReference type="AlphaFoldDB" id="A0A7Y7RX51"/>
<dbReference type="EMBL" id="JACAOZ010000041">
    <property type="protein sequence ID" value="NVZ60025.1"/>
    <property type="molecule type" value="Genomic_DNA"/>
</dbReference>
<reference evidence="1 2" key="1">
    <citation type="submission" date="2020-04" db="EMBL/GenBank/DDBJ databases">
        <title>Molecular characterization of pseudomonads from Agaricus bisporus reveal novel blotch 2 pathogens in Western Europe.</title>
        <authorList>
            <person name="Taparia T."/>
            <person name="Krijger M."/>
            <person name="Haynes E."/>
            <person name="Elpinstone J.G."/>
            <person name="Noble R."/>
            <person name="Van Der Wolf J."/>
        </authorList>
    </citation>
    <scope>NUCLEOTIDE SEQUENCE [LARGE SCALE GENOMIC DNA]</scope>
    <source>
        <strain evidence="1 2">B7002</strain>
    </source>
</reference>
<evidence type="ECO:0000313" key="2">
    <source>
        <dbReference type="Proteomes" id="UP000560470"/>
    </source>
</evidence>
<accession>A0A7Y7RX51</accession>
<dbReference type="RefSeq" id="WP_177034923.1">
    <property type="nucleotide sequence ID" value="NZ_JACAOZ010000041.1"/>
</dbReference>
<protein>
    <submittedName>
        <fullName evidence="1">Inovirus-type Gp2 protein</fullName>
    </submittedName>
</protein>
<proteinExistence type="predicted"/>
<comment type="caution">
    <text evidence="1">The sequence shown here is derived from an EMBL/GenBank/DDBJ whole genome shotgun (WGS) entry which is preliminary data.</text>
</comment>
<dbReference type="Proteomes" id="UP000560470">
    <property type="component" value="Unassembled WGS sequence"/>
</dbReference>
<gene>
    <name evidence="1" type="ORF">HX797_27535</name>
</gene>
<evidence type="ECO:0000313" key="1">
    <source>
        <dbReference type="EMBL" id="NVZ60025.1"/>
    </source>
</evidence>
<name>A0A7Y7RX51_9PSED</name>
<sequence>MTTRTTQHLLSQSDIAIQIERLVQAIQRADSAAFKIDKSASGRERVQRTRLTRYFDHIQKMVALFDEGHRYDFSEHLQVFWDACQDIGLERSPVGLTCLSDDETRYLGTEEMLNVLTDRIRYLTSKKWFKRKGSDRRFQALDQQERISECVDQVLDAYRSVVVIRLDLHYSSISQYRQRVEDVFTDLDRLAREIERNQIFEHLIWHICSVEQGEERGYHVHTAFFFDGTKVRSDVYKARQVGQLWESITRGLGYYYSCNADKERYGDDLGIGVIFRSDTRIHSKVHKAMYYLVKDEDTQHLRLKPKGARCLRKGLLRRSTRYD</sequence>